<dbReference type="AlphaFoldDB" id="A0A2H0RAB7"/>
<keyword evidence="1" id="KW-0812">Transmembrane</keyword>
<accession>A0A2H0RAB7</accession>
<gene>
    <name evidence="2" type="ORF">COV24_02595</name>
</gene>
<keyword evidence="1" id="KW-0472">Membrane</keyword>
<feature type="transmembrane region" description="Helical" evidence="1">
    <location>
        <begin position="6"/>
        <end position="28"/>
    </location>
</feature>
<dbReference type="Proteomes" id="UP000230214">
    <property type="component" value="Unassembled WGS sequence"/>
</dbReference>
<evidence type="ECO:0000313" key="3">
    <source>
        <dbReference type="Proteomes" id="UP000230214"/>
    </source>
</evidence>
<sequence>MIVLLCGLKLVGAILAFIFTFVVWCGILKALRWEHSNADLELFVVYSVPFMVSIYILAL</sequence>
<proteinExistence type="predicted"/>
<reference evidence="2 3" key="1">
    <citation type="submission" date="2017-09" db="EMBL/GenBank/DDBJ databases">
        <title>Depth-based differentiation of microbial function through sediment-hosted aquifers and enrichment of novel symbionts in the deep terrestrial subsurface.</title>
        <authorList>
            <person name="Probst A.J."/>
            <person name="Ladd B."/>
            <person name="Jarett J.K."/>
            <person name="Geller-Mcgrath D.E."/>
            <person name="Sieber C.M."/>
            <person name="Emerson J.B."/>
            <person name="Anantharaman K."/>
            <person name="Thomas B.C."/>
            <person name="Malmstrom R."/>
            <person name="Stieglmeier M."/>
            <person name="Klingl A."/>
            <person name="Woyke T."/>
            <person name="Ryan C.M."/>
            <person name="Banfield J.F."/>
        </authorList>
    </citation>
    <scope>NUCLEOTIDE SEQUENCE [LARGE SCALE GENOMIC DNA]</scope>
    <source>
        <strain evidence="2">CG10_big_fil_rev_8_21_14_0_10_32_10</strain>
    </source>
</reference>
<comment type="caution">
    <text evidence="2">The sequence shown here is derived from an EMBL/GenBank/DDBJ whole genome shotgun (WGS) entry which is preliminary data.</text>
</comment>
<feature type="transmembrane region" description="Helical" evidence="1">
    <location>
        <begin position="40"/>
        <end position="58"/>
    </location>
</feature>
<protein>
    <submittedName>
        <fullName evidence="2">Uncharacterized protein</fullName>
    </submittedName>
</protein>
<name>A0A2H0RAB7_UNCKA</name>
<evidence type="ECO:0000256" key="1">
    <source>
        <dbReference type="SAM" id="Phobius"/>
    </source>
</evidence>
<dbReference type="EMBL" id="PCXU01000023">
    <property type="protein sequence ID" value="PIR43468.1"/>
    <property type="molecule type" value="Genomic_DNA"/>
</dbReference>
<keyword evidence="1" id="KW-1133">Transmembrane helix</keyword>
<organism evidence="2 3">
    <name type="scientific">candidate division WWE3 bacterium CG10_big_fil_rev_8_21_14_0_10_32_10</name>
    <dbReference type="NCBI Taxonomy" id="1975090"/>
    <lineage>
        <taxon>Bacteria</taxon>
        <taxon>Katanobacteria</taxon>
    </lineage>
</organism>
<evidence type="ECO:0000313" key="2">
    <source>
        <dbReference type="EMBL" id="PIR43468.1"/>
    </source>
</evidence>